<feature type="domain" description="CAAX prenyl protease 2/Lysostaphin resistance protein A-like" evidence="2">
    <location>
        <begin position="205"/>
        <end position="311"/>
    </location>
</feature>
<feature type="transmembrane region" description="Helical" evidence="1">
    <location>
        <begin position="58"/>
        <end position="77"/>
    </location>
</feature>
<feature type="transmembrane region" description="Helical" evidence="1">
    <location>
        <begin position="206"/>
        <end position="229"/>
    </location>
</feature>
<dbReference type="Proteomes" id="UP000320176">
    <property type="component" value="Unassembled WGS sequence"/>
</dbReference>
<feature type="transmembrane region" description="Helical" evidence="1">
    <location>
        <begin position="165"/>
        <end position="186"/>
    </location>
</feature>
<organism evidence="3 4">
    <name type="scientific">Stieleria varia</name>
    <dbReference type="NCBI Taxonomy" id="2528005"/>
    <lineage>
        <taxon>Bacteria</taxon>
        <taxon>Pseudomonadati</taxon>
        <taxon>Planctomycetota</taxon>
        <taxon>Planctomycetia</taxon>
        <taxon>Pirellulales</taxon>
        <taxon>Pirellulaceae</taxon>
        <taxon>Stieleria</taxon>
    </lineage>
</organism>
<sequence length="325" mass="36006">MEPATLVFWTLNILVWIGVVAGVVLWLLWAVKWFALGRRTPLLESDPEAKPFWEWSDFLIMIGSFIIAYVLAAYAFAGTPSPNSLRQSVPAEQVAKPEIDAVLAKQSEHAVDSTKQRNQYRRAIVLHTFASFSAILLTLVWLQASYRRPLSAFGLGVTFADVRRGLIAAVWILSPVLLISSLVSWLVPYRHLLLDTMASDPTWDSFALLLVSAVIVTPVAEELAFRMLLQGGLQTLANRMLSNHSDPKPRSVMIFTSWAPILASSVFFALMHLGQGAAPIPLFVFSIGLGYVYRQTGRLAIPILIHFVLNLSTLCVEFSRISAGL</sequence>
<keyword evidence="4" id="KW-1185">Reference proteome</keyword>
<dbReference type="GO" id="GO:0080120">
    <property type="term" value="P:CAAX-box protein maturation"/>
    <property type="evidence" value="ECO:0007669"/>
    <property type="project" value="UniProtKB-ARBA"/>
</dbReference>
<dbReference type="GO" id="GO:0006508">
    <property type="term" value="P:proteolysis"/>
    <property type="evidence" value="ECO:0007669"/>
    <property type="project" value="UniProtKB-KW"/>
</dbReference>
<accession>A0A5C6AU26</accession>
<name>A0A5C6AU26_9BACT</name>
<proteinExistence type="predicted"/>
<evidence type="ECO:0000313" key="3">
    <source>
        <dbReference type="EMBL" id="TWU02522.1"/>
    </source>
</evidence>
<dbReference type="RefSeq" id="WP_197454699.1">
    <property type="nucleotide sequence ID" value="NZ_CP151726.1"/>
</dbReference>
<keyword evidence="1" id="KW-1133">Transmembrane helix</keyword>
<keyword evidence="1" id="KW-0472">Membrane</keyword>
<evidence type="ECO:0000259" key="2">
    <source>
        <dbReference type="Pfam" id="PF02517"/>
    </source>
</evidence>
<dbReference type="AlphaFoldDB" id="A0A5C6AU26"/>
<reference evidence="3 4" key="1">
    <citation type="submission" date="2019-02" db="EMBL/GenBank/DDBJ databases">
        <title>Deep-cultivation of Planctomycetes and their phenomic and genomic characterization uncovers novel biology.</title>
        <authorList>
            <person name="Wiegand S."/>
            <person name="Jogler M."/>
            <person name="Boedeker C."/>
            <person name="Pinto D."/>
            <person name="Vollmers J."/>
            <person name="Rivas-Marin E."/>
            <person name="Kohn T."/>
            <person name="Peeters S.H."/>
            <person name="Heuer A."/>
            <person name="Rast P."/>
            <person name="Oberbeckmann S."/>
            <person name="Bunk B."/>
            <person name="Jeske O."/>
            <person name="Meyerdierks A."/>
            <person name="Storesund J.E."/>
            <person name="Kallscheuer N."/>
            <person name="Luecker S."/>
            <person name="Lage O.M."/>
            <person name="Pohl T."/>
            <person name="Merkel B.J."/>
            <person name="Hornburger P."/>
            <person name="Mueller R.-W."/>
            <person name="Bruemmer F."/>
            <person name="Labrenz M."/>
            <person name="Spormann A.M."/>
            <person name="Op Den Camp H."/>
            <person name="Overmann J."/>
            <person name="Amann R."/>
            <person name="Jetten M.S.M."/>
            <person name="Mascher T."/>
            <person name="Medema M.H."/>
            <person name="Devos D.P."/>
            <person name="Kaster A.-K."/>
            <person name="Ovreas L."/>
            <person name="Rohde M."/>
            <person name="Galperin M.Y."/>
            <person name="Jogler C."/>
        </authorList>
    </citation>
    <scope>NUCLEOTIDE SEQUENCE [LARGE SCALE GENOMIC DNA]</scope>
    <source>
        <strain evidence="3 4">Pla52n</strain>
    </source>
</reference>
<feature type="transmembrane region" description="Helical" evidence="1">
    <location>
        <begin position="300"/>
        <end position="321"/>
    </location>
</feature>
<feature type="transmembrane region" description="Helical" evidence="1">
    <location>
        <begin position="276"/>
        <end position="293"/>
    </location>
</feature>
<keyword evidence="3" id="KW-0645">Protease</keyword>
<evidence type="ECO:0000256" key="1">
    <source>
        <dbReference type="SAM" id="Phobius"/>
    </source>
</evidence>
<dbReference type="EMBL" id="SJPN01000004">
    <property type="protein sequence ID" value="TWU02522.1"/>
    <property type="molecule type" value="Genomic_DNA"/>
</dbReference>
<dbReference type="InterPro" id="IPR003675">
    <property type="entry name" value="Rce1/LyrA-like_dom"/>
</dbReference>
<keyword evidence="1" id="KW-0812">Transmembrane</keyword>
<keyword evidence="3" id="KW-0378">Hydrolase</keyword>
<gene>
    <name evidence="3" type="ORF">Pla52n_35720</name>
</gene>
<feature type="transmembrane region" description="Helical" evidence="1">
    <location>
        <begin position="124"/>
        <end position="144"/>
    </location>
</feature>
<dbReference type="GO" id="GO:0004175">
    <property type="term" value="F:endopeptidase activity"/>
    <property type="evidence" value="ECO:0007669"/>
    <property type="project" value="UniProtKB-ARBA"/>
</dbReference>
<dbReference type="Pfam" id="PF02517">
    <property type="entry name" value="Rce1-like"/>
    <property type="match status" value="1"/>
</dbReference>
<feature type="transmembrane region" description="Helical" evidence="1">
    <location>
        <begin position="6"/>
        <end position="29"/>
    </location>
</feature>
<protein>
    <submittedName>
        <fullName evidence="3">CAAX amino terminal protease self-immunity</fullName>
    </submittedName>
</protein>
<evidence type="ECO:0000313" key="4">
    <source>
        <dbReference type="Proteomes" id="UP000320176"/>
    </source>
</evidence>
<comment type="caution">
    <text evidence="3">The sequence shown here is derived from an EMBL/GenBank/DDBJ whole genome shotgun (WGS) entry which is preliminary data.</text>
</comment>